<name>A0A5J4RH19_9ZZZZ</name>
<dbReference type="Gene3D" id="2.70.98.10">
    <property type="match status" value="1"/>
</dbReference>
<accession>A0A5J4RH19</accession>
<dbReference type="GO" id="GO:0005975">
    <property type="term" value="P:carbohydrate metabolic process"/>
    <property type="evidence" value="ECO:0007669"/>
    <property type="project" value="InterPro"/>
</dbReference>
<dbReference type="Gene3D" id="1.20.1610.10">
    <property type="entry name" value="alpha-1,2-mannosidases domains"/>
    <property type="match status" value="1"/>
</dbReference>
<dbReference type="PANTHER" id="PTHR12143">
    <property type="entry name" value="PEPTIDE N-GLYCANASE PNGASE -RELATED"/>
    <property type="match status" value="1"/>
</dbReference>
<proteinExistence type="predicted"/>
<dbReference type="Gene3D" id="1.20.1050.60">
    <property type="entry name" value="alpha-1,2-mannosidase"/>
    <property type="match status" value="1"/>
</dbReference>
<dbReference type="EMBL" id="SNRY01001178">
    <property type="protein sequence ID" value="KAA6332922.1"/>
    <property type="molecule type" value="Genomic_DNA"/>
</dbReference>
<dbReference type="InterPro" id="IPR050883">
    <property type="entry name" value="PNGase"/>
</dbReference>
<dbReference type="Gene3D" id="3.30.2080.10">
    <property type="entry name" value="GH92 mannosidase domain"/>
    <property type="match status" value="1"/>
</dbReference>
<evidence type="ECO:0000259" key="2">
    <source>
        <dbReference type="Pfam" id="PF17678"/>
    </source>
</evidence>
<dbReference type="InterPro" id="IPR005887">
    <property type="entry name" value="GH92_a_mannosidase_put"/>
</dbReference>
<evidence type="ECO:0000259" key="3">
    <source>
        <dbReference type="Pfam" id="PF24135"/>
    </source>
</evidence>
<evidence type="ECO:0000259" key="1">
    <source>
        <dbReference type="Pfam" id="PF07971"/>
    </source>
</evidence>
<dbReference type="NCBIfam" id="TIGR01180">
    <property type="entry name" value="aman2_put"/>
    <property type="match status" value="1"/>
</dbReference>
<feature type="domain" description="Glycosyl hydrolase family 92" evidence="1">
    <location>
        <begin position="429"/>
        <end position="912"/>
    </location>
</feature>
<dbReference type="InterPro" id="IPR012939">
    <property type="entry name" value="Glyco_hydro_92"/>
</dbReference>
<dbReference type="SUPFAM" id="SSF48208">
    <property type="entry name" value="Six-hairpin glycosidases"/>
    <property type="match status" value="1"/>
</dbReference>
<dbReference type="GO" id="GO:0005829">
    <property type="term" value="C:cytosol"/>
    <property type="evidence" value="ECO:0007669"/>
    <property type="project" value="TreeGrafter"/>
</dbReference>
<dbReference type="InterPro" id="IPR008979">
    <property type="entry name" value="Galactose-bd-like_sf"/>
</dbReference>
<sequence length="922" mass="103135">MNSLYMPIKIKQIAFFLLLLLGISFSLKATPYNIAPQAKTTASSEFSDAYRSANVCDGIIGIADQGEWASKSTVNGWGGIDYPYIRLEWEQARNINRIILYDRASSKSHTGGGTLRFSDGSKILVHAIPNNGQAKVADFPAKKVTWVRFEVTDGDGPTLGLSEIEVYPSPEDYSDYVSKVDPYIETTRGRYFFFVTGSQPFGMISAAPLTRNKNQWGGGYNYNSTEVLGFPQVHGWMLSGVTLMPTTGNIDPTQGEQSWKSTFSHDGEIVQPGYHRLFLQDYGIWVEQTATDRVSFYRLRYTKDDVTNLLLNLGGYVSTSTMNDCRVTKVSNTEIEGSINTTGRLWGGPENIRIFFVMRFEKPFEQLNGWVDKDRLTHVTSLQGLNTKTRRDGSGYYDAPTAGVSATYKVKAGDAVQVKFAISYTSIENARNNMKTDGSSWDFDAVRQASQKEWNEWLGRMDVKGGSNEQQIKFYTDLWHVLLGRHKLDDVSGDYPDNTQGERVGSVTKNTQFKVRTLPKNADGTSRFHIYNSDAFWLTQWNLNILWGLAWPEVLDDFAACLVQYAENGGQLPRGPVAGGYSYIMTACPATLLIVSAYQKKMLTKTTAAQAFKAMVNSHKPGGMLGPEKELQFYIDHGYYPGNAGITLEAAFQDWSLSQMAAKMGKKKEAAYYLKRSSGWSELYRPEYQLIFPKDDKGNWLHDNPLTGRGWMEANSWQGTWSVSHDIPQLAQLMGGNDVLCDKLNYTFEQSEKDDFVFGYGSGYVSYANQPGCSNAHVFNYAGKPWLSQYWVRKVNAQAYGAVTPDAGYGGHDEDQGQMGGVSALMSLGLFSLQGTCSQKPVYEITSPVFDEITIKLNPAYCSGKEFKIKVHNNSDENCYIQKATLNNQPLNQVWFSHEDYAKGGILELWLGNEPAKNFVKN</sequence>
<dbReference type="Gene3D" id="2.60.120.260">
    <property type="entry name" value="Galactose-binding domain-like"/>
    <property type="match status" value="1"/>
</dbReference>
<dbReference type="Pfam" id="PF17678">
    <property type="entry name" value="Glyco_hydro_92N"/>
    <property type="match status" value="1"/>
</dbReference>
<feature type="domain" description="DUF7402" evidence="3">
    <location>
        <begin position="33"/>
        <end position="167"/>
    </location>
</feature>
<evidence type="ECO:0000313" key="4">
    <source>
        <dbReference type="EMBL" id="KAA6332922.1"/>
    </source>
</evidence>
<protein>
    <recommendedName>
        <fullName evidence="5">Glycosyl hydrolase family 92 domain-containing protein</fullName>
    </recommendedName>
</protein>
<dbReference type="Pfam" id="PF07971">
    <property type="entry name" value="Glyco_hydro_92"/>
    <property type="match status" value="1"/>
</dbReference>
<feature type="domain" description="Glycosyl hydrolase family 92 N-terminal" evidence="2">
    <location>
        <begin position="180"/>
        <end position="423"/>
    </location>
</feature>
<evidence type="ECO:0008006" key="5">
    <source>
        <dbReference type="Google" id="ProtNLM"/>
    </source>
</evidence>
<dbReference type="InterPro" id="IPR014718">
    <property type="entry name" value="GH-type_carb-bd"/>
</dbReference>
<dbReference type="GO" id="GO:0030246">
    <property type="term" value="F:carbohydrate binding"/>
    <property type="evidence" value="ECO:0007669"/>
    <property type="project" value="InterPro"/>
</dbReference>
<gene>
    <name evidence="4" type="ORF">EZS27_018617</name>
</gene>
<dbReference type="InterPro" id="IPR008928">
    <property type="entry name" value="6-hairpin_glycosidase_sf"/>
</dbReference>
<dbReference type="GO" id="GO:0006516">
    <property type="term" value="P:glycoprotein catabolic process"/>
    <property type="evidence" value="ECO:0007669"/>
    <property type="project" value="TreeGrafter"/>
</dbReference>
<organism evidence="4">
    <name type="scientific">termite gut metagenome</name>
    <dbReference type="NCBI Taxonomy" id="433724"/>
    <lineage>
        <taxon>unclassified sequences</taxon>
        <taxon>metagenomes</taxon>
        <taxon>organismal metagenomes</taxon>
    </lineage>
</organism>
<comment type="caution">
    <text evidence="4">The sequence shown here is derived from an EMBL/GenBank/DDBJ whole genome shotgun (WGS) entry which is preliminary data.</text>
</comment>
<dbReference type="SUPFAM" id="SSF49785">
    <property type="entry name" value="Galactose-binding domain-like"/>
    <property type="match status" value="1"/>
</dbReference>
<reference evidence="4" key="1">
    <citation type="submission" date="2019-03" db="EMBL/GenBank/DDBJ databases">
        <title>Single cell metagenomics reveals metabolic interactions within the superorganism composed of flagellate Streblomastix strix and complex community of Bacteroidetes bacteria on its surface.</title>
        <authorList>
            <person name="Treitli S.C."/>
            <person name="Kolisko M."/>
            <person name="Husnik F."/>
            <person name="Keeling P."/>
            <person name="Hampl V."/>
        </authorList>
    </citation>
    <scope>NUCLEOTIDE SEQUENCE</scope>
    <source>
        <strain evidence="4">STM</strain>
    </source>
</reference>
<dbReference type="InterPro" id="IPR041371">
    <property type="entry name" value="GH92_N"/>
</dbReference>
<dbReference type="InterPro" id="IPR055826">
    <property type="entry name" value="DUF7402"/>
</dbReference>
<dbReference type="Pfam" id="PF24135">
    <property type="entry name" value="DUF7402"/>
    <property type="match status" value="1"/>
</dbReference>
<dbReference type="AlphaFoldDB" id="A0A5J4RH19"/>
<dbReference type="PANTHER" id="PTHR12143:SF39">
    <property type="entry name" value="SECRETED PROTEIN"/>
    <property type="match status" value="1"/>
</dbReference>
<dbReference type="GO" id="GO:0000224">
    <property type="term" value="F:peptide-N4-(N-acetyl-beta-glucosaminyl)asparagine amidase activity"/>
    <property type="evidence" value="ECO:0007669"/>
    <property type="project" value="TreeGrafter"/>
</dbReference>